<dbReference type="RefSeq" id="XP_047774983.1">
    <property type="nucleotide sequence ID" value="XM_047917435.1"/>
</dbReference>
<keyword evidence="3" id="KW-1185">Reference proteome</keyword>
<evidence type="ECO:0000313" key="3">
    <source>
        <dbReference type="Proteomes" id="UP000814176"/>
    </source>
</evidence>
<accession>A0ABQ8K4U0</accession>
<dbReference type="GeneID" id="71998167"/>
<dbReference type="EMBL" id="JADCUA010000023">
    <property type="protein sequence ID" value="KAH9831937.1"/>
    <property type="molecule type" value="Genomic_DNA"/>
</dbReference>
<comment type="caution">
    <text evidence="2">The sequence shown here is derived from an EMBL/GenBank/DDBJ whole genome shotgun (WGS) entry which is preliminary data.</text>
</comment>
<dbReference type="Proteomes" id="UP000814176">
    <property type="component" value="Unassembled WGS sequence"/>
</dbReference>
<proteinExistence type="predicted"/>
<reference evidence="2 3" key="1">
    <citation type="journal article" date="2021" name="Environ. Microbiol.">
        <title>Gene family expansions and transcriptome signatures uncover fungal adaptations to wood decay.</title>
        <authorList>
            <person name="Hage H."/>
            <person name="Miyauchi S."/>
            <person name="Viragh M."/>
            <person name="Drula E."/>
            <person name="Min B."/>
            <person name="Chaduli D."/>
            <person name="Navarro D."/>
            <person name="Favel A."/>
            <person name="Norest M."/>
            <person name="Lesage-Meessen L."/>
            <person name="Balint B."/>
            <person name="Merenyi Z."/>
            <person name="de Eugenio L."/>
            <person name="Morin E."/>
            <person name="Martinez A.T."/>
            <person name="Baldrian P."/>
            <person name="Stursova M."/>
            <person name="Martinez M.J."/>
            <person name="Novotny C."/>
            <person name="Magnuson J.K."/>
            <person name="Spatafora J.W."/>
            <person name="Maurice S."/>
            <person name="Pangilinan J."/>
            <person name="Andreopoulos W."/>
            <person name="LaButti K."/>
            <person name="Hundley H."/>
            <person name="Na H."/>
            <person name="Kuo A."/>
            <person name="Barry K."/>
            <person name="Lipzen A."/>
            <person name="Henrissat B."/>
            <person name="Riley R."/>
            <person name="Ahrendt S."/>
            <person name="Nagy L.G."/>
            <person name="Grigoriev I.V."/>
            <person name="Martin F."/>
            <person name="Rosso M.N."/>
        </authorList>
    </citation>
    <scope>NUCLEOTIDE SEQUENCE [LARGE SCALE GENOMIC DNA]</scope>
    <source>
        <strain evidence="2 3">CIRM-BRFM 1785</strain>
    </source>
</reference>
<protein>
    <submittedName>
        <fullName evidence="2">Uncharacterized protein</fullName>
    </submittedName>
</protein>
<organism evidence="2 3">
    <name type="scientific">Rhodofomes roseus</name>
    <dbReference type="NCBI Taxonomy" id="34475"/>
    <lineage>
        <taxon>Eukaryota</taxon>
        <taxon>Fungi</taxon>
        <taxon>Dikarya</taxon>
        <taxon>Basidiomycota</taxon>
        <taxon>Agaricomycotina</taxon>
        <taxon>Agaricomycetes</taxon>
        <taxon>Polyporales</taxon>
        <taxon>Rhodofomes</taxon>
    </lineage>
</organism>
<sequence length="159" mass="17588">MRREAVRTPARWGTLRHPRAHPRREAPRPRGSPPPEHDTDKDIADPVPSLPTVNVAFTSPFGVSSEYLGHHRRGGILLQQTRGFACAVYRLMFRRCLATTNMRCRTIPPPCAASFLVLPSRTPGPSTSHASSLDVCRSCVPHRLDEPPAKRRAAAAERG</sequence>
<evidence type="ECO:0000256" key="1">
    <source>
        <dbReference type="SAM" id="MobiDB-lite"/>
    </source>
</evidence>
<feature type="compositionally biased region" description="Basic and acidic residues" evidence="1">
    <location>
        <begin position="35"/>
        <end position="44"/>
    </location>
</feature>
<name>A0ABQ8K4U0_9APHY</name>
<gene>
    <name evidence="2" type="ORF">C8Q71DRAFT_273701</name>
</gene>
<feature type="region of interest" description="Disordered" evidence="1">
    <location>
        <begin position="1"/>
        <end position="49"/>
    </location>
</feature>
<evidence type="ECO:0000313" key="2">
    <source>
        <dbReference type="EMBL" id="KAH9831937.1"/>
    </source>
</evidence>